<name>A0A0D2VQ27_GOSRA</name>
<evidence type="ECO:0000313" key="3">
    <source>
        <dbReference type="Proteomes" id="UP000032304"/>
    </source>
</evidence>
<gene>
    <name evidence="2" type="ORF">B456_011G262800</name>
</gene>
<evidence type="ECO:0000313" key="2">
    <source>
        <dbReference type="EMBL" id="KJB73125.1"/>
    </source>
</evidence>
<feature type="region of interest" description="Disordered" evidence="1">
    <location>
        <begin position="1"/>
        <end position="23"/>
    </location>
</feature>
<dbReference type="AlphaFoldDB" id="A0A0D2VQ27"/>
<organism evidence="2 3">
    <name type="scientific">Gossypium raimondii</name>
    <name type="common">Peruvian cotton</name>
    <name type="synonym">Gossypium klotzschianum subsp. raimondii</name>
    <dbReference type="NCBI Taxonomy" id="29730"/>
    <lineage>
        <taxon>Eukaryota</taxon>
        <taxon>Viridiplantae</taxon>
        <taxon>Streptophyta</taxon>
        <taxon>Embryophyta</taxon>
        <taxon>Tracheophyta</taxon>
        <taxon>Spermatophyta</taxon>
        <taxon>Magnoliopsida</taxon>
        <taxon>eudicotyledons</taxon>
        <taxon>Gunneridae</taxon>
        <taxon>Pentapetalae</taxon>
        <taxon>rosids</taxon>
        <taxon>malvids</taxon>
        <taxon>Malvales</taxon>
        <taxon>Malvaceae</taxon>
        <taxon>Malvoideae</taxon>
        <taxon>Gossypium</taxon>
    </lineage>
</organism>
<dbReference type="EMBL" id="CM001750">
    <property type="protein sequence ID" value="KJB73125.1"/>
    <property type="molecule type" value="Genomic_DNA"/>
</dbReference>
<dbReference type="Proteomes" id="UP000032304">
    <property type="component" value="Chromosome 11"/>
</dbReference>
<dbReference type="Gramene" id="KJB73125">
    <property type="protein sequence ID" value="KJB73125"/>
    <property type="gene ID" value="B456_011G262800"/>
</dbReference>
<evidence type="ECO:0000256" key="1">
    <source>
        <dbReference type="SAM" id="MobiDB-lite"/>
    </source>
</evidence>
<proteinExistence type="predicted"/>
<protein>
    <submittedName>
        <fullName evidence="2">Uncharacterized protein</fullName>
    </submittedName>
</protein>
<accession>A0A0D2VQ27</accession>
<reference evidence="2 3" key="1">
    <citation type="journal article" date="2012" name="Nature">
        <title>Repeated polyploidization of Gossypium genomes and the evolution of spinnable cotton fibres.</title>
        <authorList>
            <person name="Paterson A.H."/>
            <person name="Wendel J.F."/>
            <person name="Gundlach H."/>
            <person name="Guo H."/>
            <person name="Jenkins J."/>
            <person name="Jin D."/>
            <person name="Llewellyn D."/>
            <person name="Showmaker K.C."/>
            <person name="Shu S."/>
            <person name="Udall J."/>
            <person name="Yoo M.J."/>
            <person name="Byers R."/>
            <person name="Chen W."/>
            <person name="Doron-Faigenboim A."/>
            <person name="Duke M.V."/>
            <person name="Gong L."/>
            <person name="Grimwood J."/>
            <person name="Grover C."/>
            <person name="Grupp K."/>
            <person name="Hu G."/>
            <person name="Lee T.H."/>
            <person name="Li J."/>
            <person name="Lin L."/>
            <person name="Liu T."/>
            <person name="Marler B.S."/>
            <person name="Page J.T."/>
            <person name="Roberts A.W."/>
            <person name="Romanel E."/>
            <person name="Sanders W.S."/>
            <person name="Szadkowski E."/>
            <person name="Tan X."/>
            <person name="Tang H."/>
            <person name="Xu C."/>
            <person name="Wang J."/>
            <person name="Wang Z."/>
            <person name="Zhang D."/>
            <person name="Zhang L."/>
            <person name="Ashrafi H."/>
            <person name="Bedon F."/>
            <person name="Bowers J.E."/>
            <person name="Brubaker C.L."/>
            <person name="Chee P.W."/>
            <person name="Das S."/>
            <person name="Gingle A.R."/>
            <person name="Haigler C.H."/>
            <person name="Harker D."/>
            <person name="Hoffmann L.V."/>
            <person name="Hovav R."/>
            <person name="Jones D.C."/>
            <person name="Lemke C."/>
            <person name="Mansoor S."/>
            <person name="ur Rahman M."/>
            <person name="Rainville L.N."/>
            <person name="Rambani A."/>
            <person name="Reddy U.K."/>
            <person name="Rong J.K."/>
            <person name="Saranga Y."/>
            <person name="Scheffler B.E."/>
            <person name="Scheffler J.A."/>
            <person name="Stelly D.M."/>
            <person name="Triplett B.A."/>
            <person name="Van Deynze A."/>
            <person name="Vaslin M.F."/>
            <person name="Waghmare V.N."/>
            <person name="Walford S.A."/>
            <person name="Wright R.J."/>
            <person name="Zaki E.A."/>
            <person name="Zhang T."/>
            <person name="Dennis E.S."/>
            <person name="Mayer K.F."/>
            <person name="Peterson D.G."/>
            <person name="Rokhsar D.S."/>
            <person name="Wang X."/>
            <person name="Schmutz J."/>
        </authorList>
    </citation>
    <scope>NUCLEOTIDE SEQUENCE [LARGE SCALE GENOMIC DNA]</scope>
</reference>
<keyword evidence="3" id="KW-1185">Reference proteome</keyword>
<feature type="non-terminal residue" evidence="2">
    <location>
        <position position="71"/>
    </location>
</feature>
<sequence>MVVLQQQCTGHWHPPVRHHSGARLSDRGHSKIYFLPNDHLAVPSGTSDKIGTIQRRLAWPLRKDDTHKSRN</sequence>